<sequence>LILMISNKVLVTRQPNDSHVFSGESITLTCEVQGGETTEWSCEWRRSGSIIQRTDSKDWTFIVSESSSGNYMCQCRSRDDWHSSTQWSETIKLSVSISNKVLVTRQPNDSHVFSGESITLTCEVQGGETTEWSCEWRRSGSIIQRTDSKDWTFIVSESSSGNYMCQCRSRDDWYSSTQIGHIFIQYVPLAHCMISCNSSVEDEQDADNNKWSKASGTGPTAWQEKKENKDKENIIRHFLFRLEDNTVTLLLSLSAVVRIFPNRSQFFPYESVTLSCVDSENSPDWTVKRNTAGNETADWGKRNGSQHVIDAVYLFDSGRYWCELRTGACSEVINVTVTDGPVILQSPVLPVAEGDAVILRCIHSDASSSSNFTKFYKNGLLIGSSSTGSIAVRDVSESDEGLYKCSITGAGESPESWLSVRVKCFR</sequence>
<reference evidence="5" key="1">
    <citation type="submission" date="2025-08" db="UniProtKB">
        <authorList>
            <consortium name="Ensembl"/>
        </authorList>
    </citation>
    <scope>IDENTIFICATION</scope>
</reference>
<keyword evidence="2" id="KW-1015">Disulfide bond</keyword>
<dbReference type="PANTHER" id="PTHR11481:SF64">
    <property type="entry name" value="FC RECEPTOR-LIKE PROTEIN 4"/>
    <property type="match status" value="1"/>
</dbReference>
<dbReference type="GO" id="GO:0007166">
    <property type="term" value="P:cell surface receptor signaling pathway"/>
    <property type="evidence" value="ECO:0007669"/>
    <property type="project" value="TreeGrafter"/>
</dbReference>
<dbReference type="InterPro" id="IPR003598">
    <property type="entry name" value="Ig_sub2"/>
</dbReference>
<dbReference type="Ensembl" id="ENSXCOT00000020988.1">
    <property type="protein sequence ID" value="ENSXCOP00000020735.1"/>
    <property type="gene ID" value="ENSXCOG00000015541.1"/>
</dbReference>
<evidence type="ECO:0000256" key="1">
    <source>
        <dbReference type="ARBA" id="ARBA00022729"/>
    </source>
</evidence>
<dbReference type="InterPro" id="IPR007110">
    <property type="entry name" value="Ig-like_dom"/>
</dbReference>
<dbReference type="GeneTree" id="ENSGT00940000163711"/>
<feature type="domain" description="Ig-like" evidence="4">
    <location>
        <begin position="7"/>
        <end position="94"/>
    </location>
</feature>
<dbReference type="InterPro" id="IPR003599">
    <property type="entry name" value="Ig_sub"/>
</dbReference>
<keyword evidence="6" id="KW-1185">Reference proteome</keyword>
<feature type="domain" description="Ig-like" evidence="4">
    <location>
        <begin position="99"/>
        <end position="166"/>
    </location>
</feature>
<name>A0A3B5MAY8_9TELE</name>
<dbReference type="InterPro" id="IPR050488">
    <property type="entry name" value="Ig_Fc_receptor"/>
</dbReference>
<proteinExistence type="predicted"/>
<dbReference type="STRING" id="32473.ENSXCOP00000020735"/>
<keyword evidence="1" id="KW-0732">Signal</keyword>
<evidence type="ECO:0000313" key="5">
    <source>
        <dbReference type="Ensembl" id="ENSXCOP00000020735.1"/>
    </source>
</evidence>
<dbReference type="GO" id="GO:0004888">
    <property type="term" value="F:transmembrane signaling receptor activity"/>
    <property type="evidence" value="ECO:0007669"/>
    <property type="project" value="TreeGrafter"/>
</dbReference>
<dbReference type="Proteomes" id="UP000261380">
    <property type="component" value="Unplaced"/>
</dbReference>
<feature type="compositionally biased region" description="Polar residues" evidence="3">
    <location>
        <begin position="209"/>
        <end position="220"/>
    </location>
</feature>
<dbReference type="GO" id="GO:0006955">
    <property type="term" value="P:immune response"/>
    <property type="evidence" value="ECO:0007669"/>
    <property type="project" value="TreeGrafter"/>
</dbReference>
<dbReference type="PANTHER" id="PTHR11481">
    <property type="entry name" value="IMMUNOGLOBULIN FC RECEPTOR"/>
    <property type="match status" value="1"/>
</dbReference>
<reference evidence="5" key="2">
    <citation type="submission" date="2025-09" db="UniProtKB">
        <authorList>
            <consortium name="Ensembl"/>
        </authorList>
    </citation>
    <scope>IDENTIFICATION</scope>
</reference>
<dbReference type="GO" id="GO:0009897">
    <property type="term" value="C:external side of plasma membrane"/>
    <property type="evidence" value="ECO:0007669"/>
    <property type="project" value="TreeGrafter"/>
</dbReference>
<dbReference type="Gene3D" id="2.60.40.10">
    <property type="entry name" value="Immunoglobulins"/>
    <property type="match status" value="4"/>
</dbReference>
<dbReference type="PROSITE" id="PS50835">
    <property type="entry name" value="IG_LIKE"/>
    <property type="match status" value="4"/>
</dbReference>
<evidence type="ECO:0000256" key="2">
    <source>
        <dbReference type="ARBA" id="ARBA00023157"/>
    </source>
</evidence>
<evidence type="ECO:0000313" key="6">
    <source>
        <dbReference type="Proteomes" id="UP000261380"/>
    </source>
</evidence>
<feature type="region of interest" description="Disordered" evidence="3">
    <location>
        <begin position="205"/>
        <end position="228"/>
    </location>
</feature>
<accession>A0A3B5MAY8</accession>
<dbReference type="SMART" id="SM00408">
    <property type="entry name" value="IGc2"/>
    <property type="match status" value="3"/>
</dbReference>
<protein>
    <recommendedName>
        <fullName evidence="4">Ig-like domain-containing protein</fullName>
    </recommendedName>
</protein>
<dbReference type="SUPFAM" id="SSF48726">
    <property type="entry name" value="Immunoglobulin"/>
    <property type="match status" value="4"/>
</dbReference>
<feature type="domain" description="Ig-like" evidence="4">
    <location>
        <begin position="270"/>
        <end position="338"/>
    </location>
</feature>
<dbReference type="InterPro" id="IPR036179">
    <property type="entry name" value="Ig-like_dom_sf"/>
</dbReference>
<dbReference type="AlphaFoldDB" id="A0A3B5MAY8"/>
<dbReference type="Pfam" id="PF13895">
    <property type="entry name" value="Ig_2"/>
    <property type="match status" value="2"/>
</dbReference>
<evidence type="ECO:0000259" key="4">
    <source>
        <dbReference type="PROSITE" id="PS50835"/>
    </source>
</evidence>
<dbReference type="SMART" id="SM00409">
    <property type="entry name" value="IG"/>
    <property type="match status" value="4"/>
</dbReference>
<organism evidence="5 6">
    <name type="scientific">Xiphophorus couchianus</name>
    <name type="common">Monterrey platyfish</name>
    <dbReference type="NCBI Taxonomy" id="32473"/>
    <lineage>
        <taxon>Eukaryota</taxon>
        <taxon>Metazoa</taxon>
        <taxon>Chordata</taxon>
        <taxon>Craniata</taxon>
        <taxon>Vertebrata</taxon>
        <taxon>Euteleostomi</taxon>
        <taxon>Actinopterygii</taxon>
        <taxon>Neopterygii</taxon>
        <taxon>Teleostei</taxon>
        <taxon>Neoteleostei</taxon>
        <taxon>Acanthomorphata</taxon>
        <taxon>Ovalentaria</taxon>
        <taxon>Atherinomorphae</taxon>
        <taxon>Cyprinodontiformes</taxon>
        <taxon>Poeciliidae</taxon>
        <taxon>Poeciliinae</taxon>
        <taxon>Xiphophorus</taxon>
    </lineage>
</organism>
<evidence type="ECO:0000256" key="3">
    <source>
        <dbReference type="SAM" id="MobiDB-lite"/>
    </source>
</evidence>
<dbReference type="InterPro" id="IPR013783">
    <property type="entry name" value="Ig-like_fold"/>
</dbReference>
<feature type="domain" description="Ig-like" evidence="4">
    <location>
        <begin position="341"/>
        <end position="419"/>
    </location>
</feature>